<name>A0ABU3QTC3_9ACTN</name>
<organism evidence="1 2">
    <name type="scientific">Streptomyces tamarix</name>
    <dbReference type="NCBI Taxonomy" id="3078565"/>
    <lineage>
        <taxon>Bacteria</taxon>
        <taxon>Bacillati</taxon>
        <taxon>Actinomycetota</taxon>
        <taxon>Actinomycetes</taxon>
        <taxon>Kitasatosporales</taxon>
        <taxon>Streptomycetaceae</taxon>
        <taxon>Streptomyces</taxon>
    </lineage>
</organism>
<dbReference type="EMBL" id="JAWCTQ010000053">
    <property type="protein sequence ID" value="MDT9686001.1"/>
    <property type="molecule type" value="Genomic_DNA"/>
</dbReference>
<proteinExistence type="predicted"/>
<gene>
    <name evidence="1" type="ORF">RND61_28605</name>
</gene>
<protein>
    <submittedName>
        <fullName evidence="1">Uncharacterized protein</fullName>
    </submittedName>
</protein>
<keyword evidence="2" id="KW-1185">Reference proteome</keyword>
<reference evidence="1 2" key="1">
    <citation type="submission" date="2023-09" db="EMBL/GenBank/DDBJ databases">
        <title>Streptomyces sp. nov.: A antagonism against Alternaria gaisen Producing Streptochlin, Isolated from Tamarix root soil.</title>
        <authorList>
            <person name="Chen Y."/>
        </authorList>
    </citation>
    <scope>NUCLEOTIDE SEQUENCE [LARGE SCALE GENOMIC DNA]</scope>
    <source>
        <strain evidence="1 2">TRM76323</strain>
    </source>
</reference>
<accession>A0ABU3QTC3</accession>
<dbReference type="Proteomes" id="UP001250181">
    <property type="component" value="Unassembled WGS sequence"/>
</dbReference>
<sequence>MRRGRYGVGDLVYDTVRDAVGVVCDRQLGVVELEDCQGYRWRAVAARCRLVKEAPPEQPVPPGTRPVDTTPEAVRIGDWVRVEGGRIYQVQDMRSNGPGGRVLILAGRVRPWVMPGNSVRQVYRPVWSDG</sequence>
<comment type="caution">
    <text evidence="1">The sequence shown here is derived from an EMBL/GenBank/DDBJ whole genome shotgun (WGS) entry which is preliminary data.</text>
</comment>
<dbReference type="RefSeq" id="WP_315881036.1">
    <property type="nucleotide sequence ID" value="NZ_JAWCTQ010000053.1"/>
</dbReference>
<evidence type="ECO:0000313" key="1">
    <source>
        <dbReference type="EMBL" id="MDT9686001.1"/>
    </source>
</evidence>
<evidence type="ECO:0000313" key="2">
    <source>
        <dbReference type="Proteomes" id="UP001250181"/>
    </source>
</evidence>